<dbReference type="EMBL" id="LAXJ01000009">
    <property type="protein sequence ID" value="KRS12654.1"/>
    <property type="molecule type" value="Genomic_DNA"/>
</dbReference>
<evidence type="ECO:0000313" key="2">
    <source>
        <dbReference type="Proteomes" id="UP000051295"/>
    </source>
</evidence>
<evidence type="ECO:0000313" key="1">
    <source>
        <dbReference type="EMBL" id="KRS12654.1"/>
    </source>
</evidence>
<dbReference type="Gene3D" id="3.40.30.10">
    <property type="entry name" value="Glutaredoxin"/>
    <property type="match status" value="1"/>
</dbReference>
<dbReference type="Pfam" id="PF06764">
    <property type="entry name" value="DUF1223"/>
    <property type="match status" value="1"/>
</dbReference>
<name>A0A0T5NV81_9RHOB</name>
<reference evidence="1 2" key="1">
    <citation type="submission" date="2015-04" db="EMBL/GenBank/DDBJ databases">
        <title>The draft genome sequence of Roseovarius sp.R12b.</title>
        <authorList>
            <person name="Li G."/>
            <person name="Lai Q."/>
            <person name="Shao Z."/>
            <person name="Yan P."/>
        </authorList>
    </citation>
    <scope>NUCLEOTIDE SEQUENCE [LARGE SCALE GENOMIC DNA]</scope>
    <source>
        <strain evidence="1 2">R12B</strain>
    </source>
</reference>
<keyword evidence="2" id="KW-1185">Reference proteome</keyword>
<dbReference type="PATRIC" id="fig|1641875.4.peg.4481"/>
<dbReference type="InterPro" id="IPR036249">
    <property type="entry name" value="Thioredoxin-like_sf"/>
</dbReference>
<comment type="caution">
    <text evidence="1">The sequence shown here is derived from an EMBL/GenBank/DDBJ whole genome shotgun (WGS) entry which is preliminary data.</text>
</comment>
<dbReference type="PANTHER" id="PTHR36057:SF1">
    <property type="entry name" value="LIPOPROTEIN LIPID ATTACHMENT SITE-LIKE PROTEIN, PUTATIVE (DUF1223)-RELATED"/>
    <property type="match status" value="1"/>
</dbReference>
<dbReference type="STRING" id="1641875.XM53_10315"/>
<dbReference type="PANTHER" id="PTHR36057">
    <property type="match status" value="1"/>
</dbReference>
<proteinExistence type="predicted"/>
<dbReference type="Proteomes" id="UP000051295">
    <property type="component" value="Unassembled WGS sequence"/>
</dbReference>
<dbReference type="SUPFAM" id="SSF52833">
    <property type="entry name" value="Thioredoxin-like"/>
    <property type="match status" value="1"/>
</dbReference>
<gene>
    <name evidence="1" type="ORF">XM53_10315</name>
</gene>
<sequence>MAVVLFFAAPVVAQDAERPVVVELFTSQGCSSCPAADKFFHKLAGHEGVIALSLHVDYWDYIGWKDSFASPAHTKRQRAYAKAADRRVVYTPQMVINGKDDVVGNRPMDVVDVIDRHRRLPRTVALELSRQGESVLVEAESLKQMDGPLTVQLVRFRPESTVHIKRGENAGRTISYANVVTEMRSLGDWDGSAPLRVTAEAGGDAPVAVLLQNKGGAGLIEAAAVLE</sequence>
<dbReference type="AlphaFoldDB" id="A0A0T5NV81"/>
<dbReference type="OrthoDB" id="9808254at2"/>
<protein>
    <submittedName>
        <fullName evidence="1">Uncharacterized protein</fullName>
    </submittedName>
</protein>
<accession>A0A0T5NV81</accession>
<dbReference type="InterPro" id="IPR010634">
    <property type="entry name" value="DUF1223"/>
</dbReference>
<organism evidence="1 2">
    <name type="scientific">Roseovarius atlanticus</name>
    <dbReference type="NCBI Taxonomy" id="1641875"/>
    <lineage>
        <taxon>Bacteria</taxon>
        <taxon>Pseudomonadati</taxon>
        <taxon>Pseudomonadota</taxon>
        <taxon>Alphaproteobacteria</taxon>
        <taxon>Rhodobacterales</taxon>
        <taxon>Roseobacteraceae</taxon>
        <taxon>Roseovarius</taxon>
    </lineage>
</organism>